<evidence type="ECO:0000313" key="4">
    <source>
        <dbReference type="EMBL" id="WPK24627.1"/>
    </source>
</evidence>
<dbReference type="PANTHER" id="PTHR31904">
    <property type="entry name" value="BYPASS OF STOP CODON PROTEIN 5-RELATED"/>
    <property type="match status" value="1"/>
</dbReference>
<keyword evidence="5" id="KW-1185">Reference proteome</keyword>
<dbReference type="PANTHER" id="PTHR31904:SF1">
    <property type="entry name" value="BYPASS OF STOP CODON PROTEIN 5-RELATED"/>
    <property type="match status" value="1"/>
</dbReference>
<dbReference type="RefSeq" id="XP_062877010.1">
    <property type="nucleotide sequence ID" value="XM_063020940.1"/>
</dbReference>
<evidence type="ECO:0000256" key="1">
    <source>
        <dbReference type="SAM" id="MobiDB-lite"/>
    </source>
</evidence>
<dbReference type="GeneID" id="88172971"/>
<gene>
    <name evidence="4" type="ORF">PUMCH_001906</name>
</gene>
<feature type="domain" description="Bul1 N-terminal" evidence="2">
    <location>
        <begin position="10"/>
        <end position="425"/>
    </location>
</feature>
<dbReference type="AlphaFoldDB" id="A0AAX4H9Q0"/>
<proteinExistence type="predicted"/>
<reference evidence="4 5" key="1">
    <citation type="submission" date="2023-10" db="EMBL/GenBank/DDBJ databases">
        <title>Draft Genome Sequence of Candida saopaulonensis from a very Premature Infant with Sepsis.</title>
        <authorList>
            <person name="Ning Y."/>
            <person name="Dai R."/>
            <person name="Xiao M."/>
            <person name="Xu Y."/>
            <person name="Yan Q."/>
            <person name="Zhang L."/>
        </authorList>
    </citation>
    <scope>NUCLEOTIDE SEQUENCE [LARGE SCALE GENOMIC DNA]</scope>
    <source>
        <strain evidence="4 5">19XY460</strain>
    </source>
</reference>
<dbReference type="InterPro" id="IPR039634">
    <property type="entry name" value="Bul1-like"/>
</dbReference>
<feature type="compositionally biased region" description="Polar residues" evidence="1">
    <location>
        <begin position="1"/>
        <end position="23"/>
    </location>
</feature>
<dbReference type="KEGG" id="asau:88172971"/>
<evidence type="ECO:0000259" key="3">
    <source>
        <dbReference type="Pfam" id="PF04426"/>
    </source>
</evidence>
<feature type="region of interest" description="Disordered" evidence="1">
    <location>
        <begin position="1"/>
        <end position="25"/>
    </location>
</feature>
<dbReference type="EMBL" id="CP138895">
    <property type="protein sequence ID" value="WPK24627.1"/>
    <property type="molecule type" value="Genomic_DNA"/>
</dbReference>
<dbReference type="Pfam" id="PF04426">
    <property type="entry name" value="Bul1_C"/>
    <property type="match status" value="1"/>
</dbReference>
<evidence type="ECO:0000259" key="2">
    <source>
        <dbReference type="Pfam" id="PF04425"/>
    </source>
</evidence>
<evidence type="ECO:0000313" key="5">
    <source>
        <dbReference type="Proteomes" id="UP001338582"/>
    </source>
</evidence>
<dbReference type="Proteomes" id="UP001338582">
    <property type="component" value="Chromosome 2"/>
</dbReference>
<dbReference type="InterPro" id="IPR022794">
    <property type="entry name" value="Bul1_C"/>
</dbReference>
<organism evidence="4 5">
    <name type="scientific">Australozyma saopauloensis</name>
    <dbReference type="NCBI Taxonomy" id="291208"/>
    <lineage>
        <taxon>Eukaryota</taxon>
        <taxon>Fungi</taxon>
        <taxon>Dikarya</taxon>
        <taxon>Ascomycota</taxon>
        <taxon>Saccharomycotina</taxon>
        <taxon>Pichiomycetes</taxon>
        <taxon>Metschnikowiaceae</taxon>
        <taxon>Australozyma</taxon>
    </lineage>
</organism>
<name>A0AAX4H9Q0_9ASCO</name>
<sequence>MDSDQSKSSNELSPLASARSQNGDDLINTILPSYHMFQSTVSKKLVPNEESFKEDPPRYELSPLNSAGLTPVASRAEGAPAVNLAAAIEQAQRGLVAGEEEEAGEGEAETEDVFNQKSADFWDKTILANVHNLDNLSEEKNELAQNLEVNLVFTQSVCQAGVRPDIIDVAQAEHRQGDYFHGYVTIKNTFSKPIPFDMVYVAFEGILCVKPLPVDLKDKVPNPVVFKFLNMLDLFASWSYANIDRLVTDSGDPHDWCEGETDPQDGTLLSIDVKRMFMPGVTYKRFFSFRIPERLLDDCCDFHSLDIHCRVPPSLGNAYNLNGSNKYHQTNFSFKDFTQVGSFIGYSVSARVIGRASQYGIKSKNDRYVLAAESSMPIRVIPYTISQLYTTSHNYEVNANFKDLLHQATSKIEQGQLVAEGLKNEGAGTLSSFIPLHANSSRTSLSLINDKFRHLYVAPSRADKTPKKEGERFFRHVSLYKKKSLTGAIKGAGTIYISTPQATYDFPYIPPPEFRNPFQGYKSTIRVPIEYSYVCEKNKSGHSMPRIKEISSELVVLTISSRKHEIPIEFNHEMCFDDEIIDDMGFKKPEELNSFETKVIKPFQTLYGSLISLMKKIGFDDSAFRVETKLFKDIKSLASLQMKRITVAMSSVTVFDNESGSLKQCNDLLSLNYEVAESPVNKNFDIHSKKLEVEIDLRDCKSKGFTDNDPKNGFDHMCLVPSFQMCFMSRIYYLRLTIKYRHGVTQILHVPISING</sequence>
<protein>
    <recommendedName>
        <fullName evidence="6">Bul1 N-terminal domain-containing protein</fullName>
    </recommendedName>
</protein>
<evidence type="ECO:0008006" key="6">
    <source>
        <dbReference type="Google" id="ProtNLM"/>
    </source>
</evidence>
<accession>A0AAX4H9Q0</accession>
<dbReference type="InterPro" id="IPR007519">
    <property type="entry name" value="Bul1_N"/>
</dbReference>
<feature type="domain" description="Bul1 C-terminal" evidence="3">
    <location>
        <begin position="526"/>
        <end position="754"/>
    </location>
</feature>
<dbReference type="Pfam" id="PF04425">
    <property type="entry name" value="Bul1_N"/>
    <property type="match status" value="1"/>
</dbReference>